<accession>A0A379ZVC2</accession>
<dbReference type="GO" id="GO:0004252">
    <property type="term" value="F:serine-type endopeptidase activity"/>
    <property type="evidence" value="ECO:0007669"/>
    <property type="project" value="UniProtKB-EC"/>
</dbReference>
<reference evidence="3 4" key="1">
    <citation type="submission" date="2018-06" db="EMBL/GenBank/DDBJ databases">
        <authorList>
            <consortium name="Pathogen Informatics"/>
            <person name="Doyle S."/>
        </authorList>
    </citation>
    <scope>NUCLEOTIDE SEQUENCE [LARGE SCALE GENOMIC DNA]</scope>
    <source>
        <strain evidence="3 4">NCTC10211</strain>
    </source>
</reference>
<dbReference type="AlphaFoldDB" id="A0A379ZVC2"/>
<feature type="domain" description="Tail specific protease N-terminal" evidence="2">
    <location>
        <begin position="3"/>
        <end position="163"/>
    </location>
</feature>
<dbReference type="InterPro" id="IPR040573">
    <property type="entry name" value="TSP_N"/>
</dbReference>
<keyword evidence="3" id="KW-0645">Protease</keyword>
<evidence type="ECO:0000313" key="3">
    <source>
        <dbReference type="EMBL" id="SUI68163.1"/>
    </source>
</evidence>
<gene>
    <name evidence="3" type="primary">prc_4</name>
    <name evidence="3" type="ORF">NCTC10211_04291</name>
</gene>
<dbReference type="EMBL" id="UGYK01000002">
    <property type="protein sequence ID" value="SUI68163.1"/>
    <property type="molecule type" value="Genomic_DNA"/>
</dbReference>
<dbReference type="GO" id="GO:0006508">
    <property type="term" value="P:proteolysis"/>
    <property type="evidence" value="ECO:0007669"/>
    <property type="project" value="UniProtKB-KW"/>
</dbReference>
<name>A0A379ZVC2_SERMA</name>
<dbReference type="Proteomes" id="UP000254765">
    <property type="component" value="Unassembled WGS sequence"/>
</dbReference>
<evidence type="ECO:0000313" key="4">
    <source>
        <dbReference type="Proteomes" id="UP000254765"/>
    </source>
</evidence>
<organism evidence="3 4">
    <name type="scientific">Serratia marcescens</name>
    <dbReference type="NCBI Taxonomy" id="615"/>
    <lineage>
        <taxon>Bacteria</taxon>
        <taxon>Pseudomonadati</taxon>
        <taxon>Pseudomonadota</taxon>
        <taxon>Gammaproteobacteria</taxon>
        <taxon>Enterobacterales</taxon>
        <taxon>Yersiniaceae</taxon>
        <taxon>Serratia</taxon>
    </lineage>
</organism>
<proteinExistence type="predicted"/>
<evidence type="ECO:0000256" key="1">
    <source>
        <dbReference type="SAM" id="MobiDB-lite"/>
    </source>
</evidence>
<dbReference type="Pfam" id="PF17804">
    <property type="entry name" value="TSP_NTD"/>
    <property type="match status" value="1"/>
</dbReference>
<dbReference type="EC" id="3.4.21.102" evidence="3"/>
<keyword evidence="3" id="KW-0378">Hydrolase</keyword>
<feature type="compositionally biased region" description="Basic and acidic residues" evidence="1">
    <location>
        <begin position="177"/>
        <end position="194"/>
    </location>
</feature>
<evidence type="ECO:0000259" key="2">
    <source>
        <dbReference type="Pfam" id="PF17804"/>
    </source>
</evidence>
<protein>
    <submittedName>
        <fullName evidence="3">Tail-specific protease</fullName>
        <ecNumber evidence="3">3.4.21.102</ecNumber>
    </submittedName>
</protein>
<feature type="region of interest" description="Disordered" evidence="1">
    <location>
        <begin position="170"/>
        <end position="194"/>
    </location>
</feature>
<sequence>MTRSFQAKIFDRYLNMLDYNHNVLLASDVAQFAGKRNQVGEELKTGKLDTFYALFNLAQKRRFERYTYALSLLDKPMNFTGNGTIDLDRSKAPWPKDKTELDSLWDAKVTYDELNLKLTGKTDKEIRDTLTKRYQFAIKRLTQSNSEDVFQLAMNAFAHEIDPTHQLSVSAQHRAVQHRDEPVAGRHRRGAADG</sequence>